<dbReference type="Pfam" id="PF13560">
    <property type="entry name" value="HTH_31"/>
    <property type="match status" value="1"/>
</dbReference>
<name>A0ABQ4BU88_9ACTN</name>
<evidence type="ECO:0000313" key="4">
    <source>
        <dbReference type="Proteomes" id="UP000624325"/>
    </source>
</evidence>
<evidence type="ECO:0000259" key="2">
    <source>
        <dbReference type="PROSITE" id="PS50943"/>
    </source>
</evidence>
<gene>
    <name evidence="3" type="ORF">Air01nite_01920</name>
</gene>
<dbReference type="PROSITE" id="PS50943">
    <property type="entry name" value="HTH_CROC1"/>
    <property type="match status" value="1"/>
</dbReference>
<dbReference type="CDD" id="cd00093">
    <property type="entry name" value="HTH_XRE"/>
    <property type="match status" value="1"/>
</dbReference>
<protein>
    <recommendedName>
        <fullName evidence="2">HTH cro/C1-type domain-containing protein</fullName>
    </recommendedName>
</protein>
<accession>A0ABQ4BU88</accession>
<feature type="domain" description="HTH cro/C1-type" evidence="2">
    <location>
        <begin position="1"/>
        <end position="55"/>
    </location>
</feature>
<evidence type="ECO:0000313" key="3">
    <source>
        <dbReference type="EMBL" id="GIF54097.1"/>
    </source>
</evidence>
<dbReference type="EMBL" id="BONC01000001">
    <property type="protein sequence ID" value="GIF54097.1"/>
    <property type="molecule type" value="Genomic_DNA"/>
</dbReference>
<comment type="caution">
    <text evidence="3">The sequence shown here is derived from an EMBL/GenBank/DDBJ whole genome shotgun (WGS) entry which is preliminary data.</text>
</comment>
<dbReference type="Gene3D" id="1.10.260.40">
    <property type="entry name" value="lambda repressor-like DNA-binding domains"/>
    <property type="match status" value="1"/>
</dbReference>
<dbReference type="Proteomes" id="UP000624325">
    <property type="component" value="Unassembled WGS sequence"/>
</dbReference>
<organism evidence="3 4">
    <name type="scientific">Asanoa iriomotensis</name>
    <dbReference type="NCBI Taxonomy" id="234613"/>
    <lineage>
        <taxon>Bacteria</taxon>
        <taxon>Bacillati</taxon>
        <taxon>Actinomycetota</taxon>
        <taxon>Actinomycetes</taxon>
        <taxon>Micromonosporales</taxon>
        <taxon>Micromonosporaceae</taxon>
        <taxon>Asanoa</taxon>
    </lineage>
</organism>
<keyword evidence="4" id="KW-1185">Reference proteome</keyword>
<dbReference type="SMART" id="SM00530">
    <property type="entry name" value="HTH_XRE"/>
    <property type="match status" value="1"/>
</dbReference>
<feature type="compositionally biased region" description="Basic and acidic residues" evidence="1">
    <location>
        <begin position="1"/>
        <end position="10"/>
    </location>
</feature>
<dbReference type="InterPro" id="IPR001387">
    <property type="entry name" value="Cro/C1-type_HTH"/>
</dbReference>
<sequence length="147" mass="16856">MRAARRRADFSQRQLAKKSGASHGTVGRIESGDLVPSLAMVERLLGACGFRIVVVDETRRRLMPMVESDNTVDGGSRRFPAHLDVILDPLLGEWWGDLYGLARPPETFYRDRGRRDRQRRRSQWEVRVQKYRGVPPPPTELAFYGFS</sequence>
<dbReference type="InterPro" id="IPR010982">
    <property type="entry name" value="Lambda_DNA-bd_dom_sf"/>
</dbReference>
<evidence type="ECO:0000256" key="1">
    <source>
        <dbReference type="SAM" id="MobiDB-lite"/>
    </source>
</evidence>
<reference evidence="3 4" key="1">
    <citation type="submission" date="2021-01" db="EMBL/GenBank/DDBJ databases">
        <title>Whole genome shotgun sequence of Asanoa iriomotensis NBRC 100142.</title>
        <authorList>
            <person name="Komaki H."/>
            <person name="Tamura T."/>
        </authorList>
    </citation>
    <scope>NUCLEOTIDE SEQUENCE [LARGE SCALE GENOMIC DNA]</scope>
    <source>
        <strain evidence="3 4">NBRC 100142</strain>
    </source>
</reference>
<proteinExistence type="predicted"/>
<dbReference type="SUPFAM" id="SSF47413">
    <property type="entry name" value="lambda repressor-like DNA-binding domains"/>
    <property type="match status" value="1"/>
</dbReference>
<feature type="region of interest" description="Disordered" evidence="1">
    <location>
        <begin position="1"/>
        <end position="26"/>
    </location>
</feature>